<dbReference type="HOGENOM" id="CLU_2705011_0_0_1"/>
<dbReference type="Gene3D" id="3.30.70.100">
    <property type="match status" value="1"/>
</dbReference>
<dbReference type="GeneID" id="19460269"/>
<dbReference type="KEGG" id="glz:GLAREA_01211"/>
<keyword evidence="3" id="KW-1185">Reference proteome</keyword>
<evidence type="ECO:0000313" key="2">
    <source>
        <dbReference type="EMBL" id="EPE25299.1"/>
    </source>
</evidence>
<dbReference type="RefSeq" id="XP_008086618.1">
    <property type="nucleotide sequence ID" value="XM_008088427.1"/>
</dbReference>
<proteinExistence type="predicted"/>
<dbReference type="EMBL" id="KE145371">
    <property type="protein sequence ID" value="EPE25299.1"/>
    <property type="molecule type" value="Genomic_DNA"/>
</dbReference>
<dbReference type="Pfam" id="PF07876">
    <property type="entry name" value="Dabb"/>
    <property type="match status" value="1"/>
</dbReference>
<dbReference type="PROSITE" id="PS51502">
    <property type="entry name" value="S_R_A_B_BARREL"/>
    <property type="match status" value="1"/>
</dbReference>
<gene>
    <name evidence="2" type="ORF">GLAREA_01211</name>
</gene>
<dbReference type="OMA" id="CESGRDY"/>
<evidence type="ECO:0000313" key="3">
    <source>
        <dbReference type="Proteomes" id="UP000016922"/>
    </source>
</evidence>
<sequence length="73" mass="8207">MTVFHIALLEFKPTVSSEELSEAGFTHAFVAEFECVADRDTYIKIDPIHRAFALKIIGVVMRAQTLDFESGVF</sequence>
<dbReference type="InterPro" id="IPR011008">
    <property type="entry name" value="Dimeric_a/b-barrel"/>
</dbReference>
<dbReference type="InterPro" id="IPR013097">
    <property type="entry name" value="Dabb"/>
</dbReference>
<dbReference type="Proteomes" id="UP000016922">
    <property type="component" value="Unassembled WGS sequence"/>
</dbReference>
<dbReference type="AlphaFoldDB" id="S3CJB9"/>
<dbReference type="SUPFAM" id="SSF54909">
    <property type="entry name" value="Dimeric alpha+beta barrel"/>
    <property type="match status" value="1"/>
</dbReference>
<dbReference type="OrthoDB" id="1601230at2759"/>
<protein>
    <submittedName>
        <fullName evidence="2">Dimeric alpha+beta barrel</fullName>
    </submittedName>
</protein>
<reference evidence="2 3" key="1">
    <citation type="journal article" date="2013" name="BMC Genomics">
        <title>Genomics-driven discovery of the pneumocandin biosynthetic gene cluster in the fungus Glarea lozoyensis.</title>
        <authorList>
            <person name="Chen L."/>
            <person name="Yue Q."/>
            <person name="Zhang X."/>
            <person name="Xiang M."/>
            <person name="Wang C."/>
            <person name="Li S."/>
            <person name="Che Y."/>
            <person name="Ortiz-Lopez F.J."/>
            <person name="Bills G.F."/>
            <person name="Liu X."/>
            <person name="An Z."/>
        </authorList>
    </citation>
    <scope>NUCLEOTIDE SEQUENCE [LARGE SCALE GENOMIC DNA]</scope>
    <source>
        <strain evidence="3">ATCC 20868 / MF5171</strain>
    </source>
</reference>
<feature type="domain" description="Stress-response A/B barrel" evidence="1">
    <location>
        <begin position="1"/>
        <end position="68"/>
    </location>
</feature>
<accession>S3CJB9</accession>
<organism evidence="2 3">
    <name type="scientific">Glarea lozoyensis (strain ATCC 20868 / MF5171)</name>
    <dbReference type="NCBI Taxonomy" id="1116229"/>
    <lineage>
        <taxon>Eukaryota</taxon>
        <taxon>Fungi</taxon>
        <taxon>Dikarya</taxon>
        <taxon>Ascomycota</taxon>
        <taxon>Pezizomycotina</taxon>
        <taxon>Leotiomycetes</taxon>
        <taxon>Helotiales</taxon>
        <taxon>Helotiaceae</taxon>
        <taxon>Glarea</taxon>
    </lineage>
</organism>
<name>S3CJB9_GLAL2</name>
<evidence type="ECO:0000259" key="1">
    <source>
        <dbReference type="PROSITE" id="PS51502"/>
    </source>
</evidence>